<evidence type="ECO:0000256" key="2">
    <source>
        <dbReference type="ARBA" id="ARBA00022679"/>
    </source>
</evidence>
<proteinExistence type="inferred from homology"/>
<dbReference type="GO" id="GO:0005524">
    <property type="term" value="F:ATP binding"/>
    <property type="evidence" value="ECO:0007669"/>
    <property type="project" value="UniProtKB-KW"/>
</dbReference>
<comment type="similarity">
    <text evidence="1 6">Belongs to the fructosamine kinase family.</text>
</comment>
<sequence length="315" mass="35213">MWTEIAAHISQITGKTFDIKNRRSVSGGCINQGYAVSSDTDTYFVKLNRASQVEMFEAEALGLKQMLETQTIRVPKPIGVGTVGDSAYIVMEWLEFGGSGKTQDWEEMGRKLAQMHQAKPPQPNAELNVGKLLAKRGESPVESSKNQPSTFFGWDLNNTIGSTPQINTWTSDWAAFFTEHRLGYQFTLAQRRGGQFSQQERLLALVPRLLKHQPQPSLVHGDLWGGNAAITKLGEPVILDPATYVGDREVDIAMTELFGGFPAAFYRGYNQVWPLDDGYTQRKTLYNLYHILNHFNLFGGGYSSQANRMIEQILG</sequence>
<dbReference type="PATRIC" id="fig|1173027.3.peg.5740"/>
<evidence type="ECO:0000313" key="7">
    <source>
        <dbReference type="EMBL" id="AFZ20836.1"/>
    </source>
</evidence>
<name>K9WM04_9CYAN</name>
<organism evidence="7 8">
    <name type="scientific">Allocoleopsis franciscana PCC 7113</name>
    <dbReference type="NCBI Taxonomy" id="1173027"/>
    <lineage>
        <taxon>Bacteria</taxon>
        <taxon>Bacillati</taxon>
        <taxon>Cyanobacteriota</taxon>
        <taxon>Cyanophyceae</taxon>
        <taxon>Coleofasciculales</taxon>
        <taxon>Coleofasciculaceae</taxon>
        <taxon>Allocoleopsis</taxon>
        <taxon>Allocoleopsis franciscana</taxon>
    </lineage>
</organism>
<dbReference type="InterPro" id="IPR011009">
    <property type="entry name" value="Kinase-like_dom_sf"/>
</dbReference>
<dbReference type="RefSeq" id="WP_015184969.1">
    <property type="nucleotide sequence ID" value="NC_019738.1"/>
</dbReference>
<dbReference type="SUPFAM" id="SSF56112">
    <property type="entry name" value="Protein kinase-like (PK-like)"/>
    <property type="match status" value="1"/>
</dbReference>
<keyword evidence="3" id="KW-0547">Nucleotide-binding</keyword>
<keyword evidence="8" id="KW-1185">Reference proteome</keyword>
<dbReference type="Proteomes" id="UP000010471">
    <property type="component" value="Chromosome"/>
</dbReference>
<dbReference type="Pfam" id="PF03881">
    <property type="entry name" value="Fructosamin_kin"/>
    <property type="match status" value="1"/>
</dbReference>
<dbReference type="STRING" id="1173027.Mic7113_5180"/>
<keyword evidence="4 6" id="KW-0418">Kinase</keyword>
<evidence type="ECO:0000256" key="5">
    <source>
        <dbReference type="ARBA" id="ARBA00022840"/>
    </source>
</evidence>
<dbReference type="eggNOG" id="COG3001">
    <property type="taxonomic scope" value="Bacteria"/>
</dbReference>
<evidence type="ECO:0000256" key="1">
    <source>
        <dbReference type="ARBA" id="ARBA00009460"/>
    </source>
</evidence>
<keyword evidence="5" id="KW-0067">ATP-binding</keyword>
<evidence type="ECO:0000256" key="4">
    <source>
        <dbReference type="ARBA" id="ARBA00022777"/>
    </source>
</evidence>
<dbReference type="KEGG" id="mic:Mic7113_5180"/>
<keyword evidence="2 6" id="KW-0808">Transferase</keyword>
<dbReference type="AlphaFoldDB" id="K9WM04"/>
<evidence type="ECO:0000256" key="3">
    <source>
        <dbReference type="ARBA" id="ARBA00022741"/>
    </source>
</evidence>
<dbReference type="InterPro" id="IPR016477">
    <property type="entry name" value="Fructo-/Ketosamine-3-kinase"/>
</dbReference>
<dbReference type="EMBL" id="CP003630">
    <property type="protein sequence ID" value="AFZ20836.1"/>
    <property type="molecule type" value="Genomic_DNA"/>
</dbReference>
<reference evidence="7 8" key="1">
    <citation type="submission" date="2012-06" db="EMBL/GenBank/DDBJ databases">
        <title>Finished chromosome of genome of Microcoleus sp. PCC 7113.</title>
        <authorList>
            <consortium name="US DOE Joint Genome Institute"/>
            <person name="Gugger M."/>
            <person name="Coursin T."/>
            <person name="Rippka R."/>
            <person name="Tandeau De Marsac N."/>
            <person name="Huntemann M."/>
            <person name="Wei C.-L."/>
            <person name="Han J."/>
            <person name="Detter J.C."/>
            <person name="Han C."/>
            <person name="Tapia R."/>
            <person name="Chen A."/>
            <person name="Kyrpides N."/>
            <person name="Mavromatis K."/>
            <person name="Markowitz V."/>
            <person name="Szeto E."/>
            <person name="Ivanova N."/>
            <person name="Pagani I."/>
            <person name="Pati A."/>
            <person name="Goodwin L."/>
            <person name="Nordberg H.P."/>
            <person name="Cantor M.N."/>
            <person name="Hua S.X."/>
            <person name="Woyke T."/>
            <person name="Kerfeld C.A."/>
        </authorList>
    </citation>
    <scope>NUCLEOTIDE SEQUENCE [LARGE SCALE GENOMIC DNA]</scope>
    <source>
        <strain evidence="7 8">PCC 7113</strain>
    </source>
</reference>
<dbReference type="OrthoDB" id="5291879at2"/>
<dbReference type="PANTHER" id="PTHR12149">
    <property type="entry name" value="FRUCTOSAMINE 3 KINASE-RELATED PROTEIN"/>
    <property type="match status" value="1"/>
</dbReference>
<dbReference type="PANTHER" id="PTHR12149:SF8">
    <property type="entry name" value="PROTEIN-RIBULOSAMINE 3-KINASE"/>
    <property type="match status" value="1"/>
</dbReference>
<accession>K9WM04</accession>
<dbReference type="FunFam" id="3.30.200.20:FF:000264">
    <property type="entry name" value="Protein-ribulosamine 3-kinase, chloroplastic"/>
    <property type="match status" value="1"/>
</dbReference>
<dbReference type="Gene3D" id="3.90.1200.10">
    <property type="match status" value="1"/>
</dbReference>
<evidence type="ECO:0000256" key="6">
    <source>
        <dbReference type="PIRNR" id="PIRNR006221"/>
    </source>
</evidence>
<evidence type="ECO:0000313" key="8">
    <source>
        <dbReference type="Proteomes" id="UP000010471"/>
    </source>
</evidence>
<dbReference type="Gene3D" id="3.30.200.20">
    <property type="entry name" value="Phosphorylase Kinase, domain 1"/>
    <property type="match status" value="1"/>
</dbReference>
<gene>
    <name evidence="7" type="ORF">Mic7113_5180</name>
</gene>
<dbReference type="GO" id="GO:0005737">
    <property type="term" value="C:cytoplasm"/>
    <property type="evidence" value="ECO:0007669"/>
    <property type="project" value="UniProtKB-ARBA"/>
</dbReference>
<dbReference type="PIRSF" id="PIRSF006221">
    <property type="entry name" value="Ketosamine-3-kinase"/>
    <property type="match status" value="1"/>
</dbReference>
<dbReference type="HOGENOM" id="CLU_036517_0_1_3"/>
<protein>
    <submittedName>
        <fullName evidence="7">Fructosamine-3-kinase</fullName>
    </submittedName>
</protein>
<dbReference type="GO" id="GO:0016301">
    <property type="term" value="F:kinase activity"/>
    <property type="evidence" value="ECO:0007669"/>
    <property type="project" value="UniProtKB-UniRule"/>
</dbReference>